<organism evidence="13 14">
    <name type="scientific">Dactylococcopsis salina (strain PCC 8305)</name>
    <name type="common">Myxobactron salinum</name>
    <dbReference type="NCBI Taxonomy" id="13035"/>
    <lineage>
        <taxon>Bacteria</taxon>
        <taxon>Bacillati</taxon>
        <taxon>Cyanobacteriota</taxon>
        <taxon>Cyanophyceae</taxon>
        <taxon>Nodosilineales</taxon>
        <taxon>Cymatolegaceae</taxon>
        <taxon>Dactylococcopsis</taxon>
    </lineage>
</organism>
<evidence type="ECO:0000313" key="13">
    <source>
        <dbReference type="EMBL" id="AFZ50366.1"/>
    </source>
</evidence>
<proteinExistence type="predicted"/>
<feature type="transmembrane region" description="Helical" evidence="11">
    <location>
        <begin position="12"/>
        <end position="32"/>
    </location>
</feature>
<evidence type="ECO:0000256" key="3">
    <source>
        <dbReference type="ARBA" id="ARBA00012438"/>
    </source>
</evidence>
<feature type="transmembrane region" description="Helical" evidence="11">
    <location>
        <begin position="161"/>
        <end position="183"/>
    </location>
</feature>
<dbReference type="KEGG" id="dsl:Dacsa_1700"/>
<dbReference type="Proteomes" id="UP000010482">
    <property type="component" value="Chromosome"/>
</dbReference>
<dbReference type="SUPFAM" id="SSF47384">
    <property type="entry name" value="Homodimeric domain of signal transducing histidine kinase"/>
    <property type="match status" value="1"/>
</dbReference>
<dbReference type="InterPro" id="IPR004358">
    <property type="entry name" value="Sig_transdc_His_kin-like_C"/>
</dbReference>
<dbReference type="InterPro" id="IPR050428">
    <property type="entry name" value="TCS_sensor_his_kinase"/>
</dbReference>
<dbReference type="SMART" id="SM00387">
    <property type="entry name" value="HATPase_c"/>
    <property type="match status" value="1"/>
</dbReference>
<evidence type="ECO:0000313" key="14">
    <source>
        <dbReference type="Proteomes" id="UP000010482"/>
    </source>
</evidence>
<dbReference type="InterPro" id="IPR003594">
    <property type="entry name" value="HATPase_dom"/>
</dbReference>
<dbReference type="CDD" id="cd00082">
    <property type="entry name" value="HisKA"/>
    <property type="match status" value="1"/>
</dbReference>
<evidence type="ECO:0000256" key="10">
    <source>
        <dbReference type="ARBA" id="ARBA00023136"/>
    </source>
</evidence>
<keyword evidence="6 11" id="KW-0812">Transmembrane</keyword>
<dbReference type="AlphaFoldDB" id="K9YTV8"/>
<gene>
    <name evidence="13" type="ORF">Dacsa_1700</name>
</gene>
<protein>
    <recommendedName>
        <fullName evidence="3">histidine kinase</fullName>
        <ecNumber evidence="3">2.7.13.3</ecNumber>
    </recommendedName>
</protein>
<dbReference type="Gene3D" id="3.30.565.10">
    <property type="entry name" value="Histidine kinase-like ATPase, C-terminal domain"/>
    <property type="match status" value="1"/>
</dbReference>
<name>K9YTV8_DACS8</name>
<keyword evidence="4" id="KW-0597">Phosphoprotein</keyword>
<dbReference type="eggNOG" id="COG2205">
    <property type="taxonomic scope" value="Bacteria"/>
</dbReference>
<dbReference type="EMBL" id="CP003944">
    <property type="protein sequence ID" value="AFZ50366.1"/>
    <property type="molecule type" value="Genomic_DNA"/>
</dbReference>
<evidence type="ECO:0000256" key="5">
    <source>
        <dbReference type="ARBA" id="ARBA00022679"/>
    </source>
</evidence>
<evidence type="ECO:0000256" key="2">
    <source>
        <dbReference type="ARBA" id="ARBA00004370"/>
    </source>
</evidence>
<dbReference type="CDD" id="cd00075">
    <property type="entry name" value="HATPase"/>
    <property type="match status" value="1"/>
</dbReference>
<dbReference type="Pfam" id="PF00512">
    <property type="entry name" value="HisKA"/>
    <property type="match status" value="1"/>
</dbReference>
<dbReference type="PATRIC" id="fig|13035.3.peg.1918"/>
<dbReference type="Pfam" id="PF02518">
    <property type="entry name" value="HATPase_c"/>
    <property type="match status" value="1"/>
</dbReference>
<keyword evidence="7 13" id="KW-0418">Kinase</keyword>
<keyword evidence="8 11" id="KW-1133">Transmembrane helix</keyword>
<dbReference type="STRING" id="13035.Dacsa_1700"/>
<comment type="catalytic activity">
    <reaction evidence="1">
        <text>ATP + protein L-histidine = ADP + protein N-phospho-L-histidine.</text>
        <dbReference type="EC" id="2.7.13.3"/>
    </reaction>
</comment>
<dbReference type="EC" id="2.7.13.3" evidence="3"/>
<evidence type="ECO:0000256" key="9">
    <source>
        <dbReference type="ARBA" id="ARBA00023012"/>
    </source>
</evidence>
<dbReference type="HOGENOM" id="CLU_000445_89_6_3"/>
<keyword evidence="5" id="KW-0808">Transferase</keyword>
<dbReference type="OrthoDB" id="417111at2"/>
<feature type="domain" description="Histidine kinase" evidence="12">
    <location>
        <begin position="204"/>
        <end position="434"/>
    </location>
</feature>
<dbReference type="PROSITE" id="PS50109">
    <property type="entry name" value="HIS_KIN"/>
    <property type="match status" value="1"/>
</dbReference>
<dbReference type="SMART" id="SM00388">
    <property type="entry name" value="HisKA"/>
    <property type="match status" value="1"/>
</dbReference>
<dbReference type="PANTHER" id="PTHR45436">
    <property type="entry name" value="SENSOR HISTIDINE KINASE YKOH"/>
    <property type="match status" value="1"/>
</dbReference>
<dbReference type="GO" id="GO:0000155">
    <property type="term" value="F:phosphorelay sensor kinase activity"/>
    <property type="evidence" value="ECO:0007669"/>
    <property type="project" value="InterPro"/>
</dbReference>
<evidence type="ECO:0000256" key="4">
    <source>
        <dbReference type="ARBA" id="ARBA00022553"/>
    </source>
</evidence>
<evidence type="ECO:0000256" key="7">
    <source>
        <dbReference type="ARBA" id="ARBA00022777"/>
    </source>
</evidence>
<comment type="subcellular location">
    <subcellularLocation>
        <location evidence="2">Membrane</location>
    </subcellularLocation>
</comment>
<dbReference type="SUPFAM" id="SSF55874">
    <property type="entry name" value="ATPase domain of HSP90 chaperone/DNA topoisomerase II/histidine kinase"/>
    <property type="match status" value="1"/>
</dbReference>
<evidence type="ECO:0000256" key="1">
    <source>
        <dbReference type="ARBA" id="ARBA00000085"/>
    </source>
</evidence>
<dbReference type="InterPro" id="IPR005467">
    <property type="entry name" value="His_kinase_dom"/>
</dbReference>
<sequence length="434" mass="49226">MFQTTRKRLALWYAVVTAVLLLLFATGVYCYVRSTLIERIDDTLKHVVEVVERSLIIEPIAISDHGYRLNIEASFRNDTETVEDDHIDLEWFDPQGKLLWSTFSDGFNYPLHKNRPVETVHISSGYLLRQVTEPVTFGKQTLGYLRVSHPWFEVTKPIRQLLLDLIMGISAMVVSVAGISWWLSGIAIQPVKESYQSLKQFTADASHELRNPIAMIQTNVQMALAYPDDASQQQQLQVIERLTQRLGRLVNDLLFLARSDSGMMETKRQSVSLDALLMEVMEEQSAIAQQKGIELNFTIPETDQGLTLNGDWDQLARLFTNLISNAIEHSLPHQTTVSPQITIQLQRLKRNHHDYLKVEVEDTGKGIPETELPHLFDRFYRVSPYPKATENQQVTGAGLGLAIAQAIVNNHQGQISVNSVREKGTTFIVMLPLH</sequence>
<dbReference type="FunFam" id="3.30.565.10:FF:000006">
    <property type="entry name" value="Sensor histidine kinase WalK"/>
    <property type="match status" value="1"/>
</dbReference>
<keyword evidence="10 11" id="KW-0472">Membrane</keyword>
<reference evidence="13" key="1">
    <citation type="submission" date="2012-04" db="EMBL/GenBank/DDBJ databases">
        <title>Finished genome of Dactylococcopsis salina PCC 8305.</title>
        <authorList>
            <consortium name="US DOE Joint Genome Institute"/>
            <person name="Gugger M."/>
            <person name="Coursin T."/>
            <person name="Rippka R."/>
            <person name="Tandeau De Marsac N."/>
            <person name="Huntemann M."/>
            <person name="Wei C.-L."/>
            <person name="Han J."/>
            <person name="Detter J.C."/>
            <person name="Han C."/>
            <person name="Tapia R."/>
            <person name="Daligault H."/>
            <person name="Chen A."/>
            <person name="Krypides N."/>
            <person name="Mavromatis K."/>
            <person name="Markowitz V."/>
            <person name="Szeto E."/>
            <person name="Ivanova N."/>
            <person name="Ovchinnikova G."/>
            <person name="Pagani I."/>
            <person name="Pati A."/>
            <person name="Goodwin L."/>
            <person name="Peters L."/>
            <person name="Pitluck S."/>
            <person name="Woyke T."/>
            <person name="Kerfeld C."/>
        </authorList>
    </citation>
    <scope>NUCLEOTIDE SEQUENCE [LARGE SCALE GENOMIC DNA]</scope>
    <source>
        <strain evidence="13">PCC 8305</strain>
    </source>
</reference>
<dbReference type="RefSeq" id="WP_015229363.1">
    <property type="nucleotide sequence ID" value="NC_019780.1"/>
</dbReference>
<evidence type="ECO:0000256" key="11">
    <source>
        <dbReference type="SAM" id="Phobius"/>
    </source>
</evidence>
<dbReference type="GO" id="GO:0005886">
    <property type="term" value="C:plasma membrane"/>
    <property type="evidence" value="ECO:0007669"/>
    <property type="project" value="TreeGrafter"/>
</dbReference>
<dbReference type="FunFam" id="1.10.287.130:FF:000001">
    <property type="entry name" value="Two-component sensor histidine kinase"/>
    <property type="match status" value="1"/>
</dbReference>
<dbReference type="InterPro" id="IPR003661">
    <property type="entry name" value="HisK_dim/P_dom"/>
</dbReference>
<accession>K9YTV8</accession>
<dbReference type="PRINTS" id="PR00344">
    <property type="entry name" value="BCTRLSENSOR"/>
</dbReference>
<keyword evidence="14" id="KW-1185">Reference proteome</keyword>
<keyword evidence="9" id="KW-0902">Two-component regulatory system</keyword>
<dbReference type="InterPro" id="IPR036890">
    <property type="entry name" value="HATPase_C_sf"/>
</dbReference>
<dbReference type="PANTHER" id="PTHR45436:SF5">
    <property type="entry name" value="SENSOR HISTIDINE KINASE TRCS"/>
    <property type="match status" value="1"/>
</dbReference>
<dbReference type="Gene3D" id="1.10.287.130">
    <property type="match status" value="1"/>
</dbReference>
<dbReference type="InterPro" id="IPR036097">
    <property type="entry name" value="HisK_dim/P_sf"/>
</dbReference>
<evidence type="ECO:0000256" key="8">
    <source>
        <dbReference type="ARBA" id="ARBA00022989"/>
    </source>
</evidence>
<evidence type="ECO:0000259" key="12">
    <source>
        <dbReference type="PROSITE" id="PS50109"/>
    </source>
</evidence>
<evidence type="ECO:0000256" key="6">
    <source>
        <dbReference type="ARBA" id="ARBA00022692"/>
    </source>
</evidence>